<sequence>MVSATFSPYPMLKYIAPDMSGYNLYVKTHLRLWGIPASGTKLPIKRPTTRTLPRDFMDIYINAIESNMSDTFTEDQLVGISGSETTNNTLGFVFLGLITNPDVQRRAQGEIDAVVGKDRTPTLHDRPNMPYVECVALEALRMFGGRALTLPHRALKDTYLGGYLIPKDTLIVGNFYDCMLSTSSVFENSQGI</sequence>
<evidence type="ECO:0000256" key="7">
    <source>
        <dbReference type="ARBA" id="ARBA00023033"/>
    </source>
</evidence>
<protein>
    <recommendedName>
        <fullName evidence="10">Cytochrome P450</fullName>
    </recommendedName>
</protein>
<keyword evidence="6" id="KW-0408">Iron</keyword>
<evidence type="ECO:0000313" key="8">
    <source>
        <dbReference type="EMBL" id="KAJ8966196.1"/>
    </source>
</evidence>
<gene>
    <name evidence="8" type="ORF">NQ317_010254</name>
</gene>
<evidence type="ECO:0000313" key="9">
    <source>
        <dbReference type="Proteomes" id="UP001162164"/>
    </source>
</evidence>
<comment type="caution">
    <text evidence="8">The sequence shown here is derived from an EMBL/GenBank/DDBJ whole genome shotgun (WGS) entry which is preliminary data.</text>
</comment>
<dbReference type="InterPro" id="IPR036396">
    <property type="entry name" value="Cyt_P450_sf"/>
</dbReference>
<accession>A0ABQ9IUP1</accession>
<dbReference type="PANTHER" id="PTHR24300:SF376">
    <property type="entry name" value="CYTOCHROME P450 15A1"/>
    <property type="match status" value="1"/>
</dbReference>
<dbReference type="Gene3D" id="1.10.630.10">
    <property type="entry name" value="Cytochrome P450"/>
    <property type="match status" value="1"/>
</dbReference>
<dbReference type="InterPro" id="IPR001128">
    <property type="entry name" value="Cyt_P450"/>
</dbReference>
<dbReference type="InterPro" id="IPR002401">
    <property type="entry name" value="Cyt_P450_E_grp-I"/>
</dbReference>
<comment type="similarity">
    <text evidence="2">Belongs to the cytochrome P450 family.</text>
</comment>
<evidence type="ECO:0000256" key="3">
    <source>
        <dbReference type="ARBA" id="ARBA00022617"/>
    </source>
</evidence>
<organism evidence="8 9">
    <name type="scientific">Molorchus minor</name>
    <dbReference type="NCBI Taxonomy" id="1323400"/>
    <lineage>
        <taxon>Eukaryota</taxon>
        <taxon>Metazoa</taxon>
        <taxon>Ecdysozoa</taxon>
        <taxon>Arthropoda</taxon>
        <taxon>Hexapoda</taxon>
        <taxon>Insecta</taxon>
        <taxon>Pterygota</taxon>
        <taxon>Neoptera</taxon>
        <taxon>Endopterygota</taxon>
        <taxon>Coleoptera</taxon>
        <taxon>Polyphaga</taxon>
        <taxon>Cucujiformia</taxon>
        <taxon>Chrysomeloidea</taxon>
        <taxon>Cerambycidae</taxon>
        <taxon>Lamiinae</taxon>
        <taxon>Monochamini</taxon>
        <taxon>Molorchus</taxon>
    </lineage>
</organism>
<keyword evidence="5" id="KW-0560">Oxidoreductase</keyword>
<evidence type="ECO:0000256" key="4">
    <source>
        <dbReference type="ARBA" id="ARBA00022723"/>
    </source>
</evidence>
<comment type="cofactor">
    <cofactor evidence="1">
        <name>heme</name>
        <dbReference type="ChEBI" id="CHEBI:30413"/>
    </cofactor>
</comment>
<dbReference type="PRINTS" id="PR00463">
    <property type="entry name" value="EP450I"/>
</dbReference>
<keyword evidence="3" id="KW-0349">Heme</keyword>
<dbReference type="PANTHER" id="PTHR24300">
    <property type="entry name" value="CYTOCHROME P450 508A4-RELATED"/>
    <property type="match status" value="1"/>
</dbReference>
<evidence type="ECO:0000256" key="5">
    <source>
        <dbReference type="ARBA" id="ARBA00023002"/>
    </source>
</evidence>
<evidence type="ECO:0000256" key="2">
    <source>
        <dbReference type="ARBA" id="ARBA00010617"/>
    </source>
</evidence>
<dbReference type="InterPro" id="IPR050182">
    <property type="entry name" value="Cytochrome_P450_fam2"/>
</dbReference>
<dbReference type="EMBL" id="JAPWTJ010002418">
    <property type="protein sequence ID" value="KAJ8966196.1"/>
    <property type="molecule type" value="Genomic_DNA"/>
</dbReference>
<reference evidence="8" key="1">
    <citation type="journal article" date="2023" name="Insect Mol. Biol.">
        <title>Genome sequencing provides insights into the evolution of gene families encoding plant cell wall-degrading enzymes in longhorned beetles.</title>
        <authorList>
            <person name="Shin N.R."/>
            <person name="Okamura Y."/>
            <person name="Kirsch R."/>
            <person name="Pauchet Y."/>
        </authorList>
    </citation>
    <scope>NUCLEOTIDE SEQUENCE</scope>
    <source>
        <strain evidence="8">MMC_N1</strain>
    </source>
</reference>
<evidence type="ECO:0000256" key="6">
    <source>
        <dbReference type="ARBA" id="ARBA00023004"/>
    </source>
</evidence>
<keyword evidence="9" id="KW-1185">Reference proteome</keyword>
<keyword evidence="4" id="KW-0479">Metal-binding</keyword>
<keyword evidence="7" id="KW-0503">Monooxygenase</keyword>
<dbReference type="Proteomes" id="UP001162164">
    <property type="component" value="Unassembled WGS sequence"/>
</dbReference>
<evidence type="ECO:0008006" key="10">
    <source>
        <dbReference type="Google" id="ProtNLM"/>
    </source>
</evidence>
<dbReference type="Pfam" id="PF00067">
    <property type="entry name" value="p450"/>
    <property type="match status" value="1"/>
</dbReference>
<evidence type="ECO:0000256" key="1">
    <source>
        <dbReference type="ARBA" id="ARBA00001971"/>
    </source>
</evidence>
<proteinExistence type="inferred from homology"/>
<dbReference type="SUPFAM" id="SSF48264">
    <property type="entry name" value="Cytochrome P450"/>
    <property type="match status" value="1"/>
</dbReference>
<name>A0ABQ9IUP1_9CUCU</name>